<evidence type="ECO:0000313" key="8">
    <source>
        <dbReference type="EMBL" id="KEF59491.1"/>
    </source>
</evidence>
<organism evidence="8 9">
    <name type="scientific">Exophiala aquamarina CBS 119918</name>
    <dbReference type="NCBI Taxonomy" id="1182545"/>
    <lineage>
        <taxon>Eukaryota</taxon>
        <taxon>Fungi</taxon>
        <taxon>Dikarya</taxon>
        <taxon>Ascomycota</taxon>
        <taxon>Pezizomycotina</taxon>
        <taxon>Eurotiomycetes</taxon>
        <taxon>Chaetothyriomycetidae</taxon>
        <taxon>Chaetothyriales</taxon>
        <taxon>Herpotrichiellaceae</taxon>
        <taxon>Exophiala</taxon>
    </lineage>
</organism>
<reference evidence="8 9" key="1">
    <citation type="submission" date="2013-03" db="EMBL/GenBank/DDBJ databases">
        <title>The Genome Sequence of Exophiala aquamarina CBS 119918.</title>
        <authorList>
            <consortium name="The Broad Institute Genomics Platform"/>
            <person name="Cuomo C."/>
            <person name="de Hoog S."/>
            <person name="Gorbushina A."/>
            <person name="Walker B."/>
            <person name="Young S.K."/>
            <person name="Zeng Q."/>
            <person name="Gargeya S."/>
            <person name="Fitzgerald M."/>
            <person name="Haas B."/>
            <person name="Abouelleil A."/>
            <person name="Allen A.W."/>
            <person name="Alvarado L."/>
            <person name="Arachchi H.M."/>
            <person name="Berlin A.M."/>
            <person name="Chapman S.B."/>
            <person name="Gainer-Dewar J."/>
            <person name="Goldberg J."/>
            <person name="Griggs A."/>
            <person name="Gujja S."/>
            <person name="Hansen M."/>
            <person name="Howarth C."/>
            <person name="Imamovic A."/>
            <person name="Ireland A."/>
            <person name="Larimer J."/>
            <person name="McCowan C."/>
            <person name="Murphy C."/>
            <person name="Pearson M."/>
            <person name="Poon T.W."/>
            <person name="Priest M."/>
            <person name="Roberts A."/>
            <person name="Saif S."/>
            <person name="Shea T."/>
            <person name="Sisk P."/>
            <person name="Sykes S."/>
            <person name="Wortman J."/>
            <person name="Nusbaum C."/>
            <person name="Birren B."/>
        </authorList>
    </citation>
    <scope>NUCLEOTIDE SEQUENCE [LARGE SCALE GENOMIC DNA]</scope>
    <source>
        <strain evidence="8 9">CBS 119918</strain>
    </source>
</reference>
<feature type="active site" evidence="5">
    <location>
        <position position="256"/>
    </location>
</feature>
<dbReference type="SUPFAM" id="SSF53720">
    <property type="entry name" value="ALDH-like"/>
    <property type="match status" value="1"/>
</dbReference>
<dbReference type="GeneID" id="25279268"/>
<sequence>MGSQSSEFESRLYINNEFVPAKGTERLTLYNPWDESVVASDVQVANAEDVDIAVAASRAAFKGPWKKFTGSQRGLAMNKFADLVEQNIDRLARIESLPTGRPFSMIKHFDLPHLISVYRYYAGWADKIAGKTFPTEDGTYKIVRYEPIGVAAGIASWNATFLYVAWKIAPALAAGATFIFKASEKSPLGALAIAPLFAEAGFPPGVVQFLTGSREAGAALASHPDIDKISFTGSPLGGRAVQAAANKSNLKRVTLELGGKSPAIVFNDAPLEAAVGGVSQGFLVNSGQICVAASRVLVQEDIAEKFKEAVIAQFEAVGQGLGANPLEPTTTHGPVVDKAQYERITNYIDIGKRDAQLVTGGGRKGDKGYAIQPTLFVNPKEGSRIWTEEIFGPVMAIKTFKTEEEAIELANDSAYGLASNIYTSSLSRGLRVADALETGGVSINSPYLPYIQGPFGGKKQSGNGRELGEEGLHAYLEPKSINIK</sequence>
<evidence type="ECO:0000259" key="7">
    <source>
        <dbReference type="Pfam" id="PF00171"/>
    </source>
</evidence>
<keyword evidence="2 6" id="KW-0560">Oxidoreductase</keyword>
<accession>A0A072PHY4</accession>
<evidence type="ECO:0000256" key="5">
    <source>
        <dbReference type="PROSITE-ProRule" id="PRU10007"/>
    </source>
</evidence>
<dbReference type="Proteomes" id="UP000027920">
    <property type="component" value="Unassembled WGS sequence"/>
</dbReference>
<protein>
    <recommendedName>
        <fullName evidence="3">aldehyde dehydrogenase (NAD(+))</fullName>
        <ecNumber evidence="3">1.2.1.3</ecNumber>
    </recommendedName>
</protein>
<dbReference type="PROSITE" id="PS00070">
    <property type="entry name" value="ALDEHYDE_DEHYDR_CYS"/>
    <property type="match status" value="1"/>
</dbReference>
<dbReference type="VEuPathDB" id="FungiDB:A1O9_04335"/>
<dbReference type="Gene3D" id="3.40.605.10">
    <property type="entry name" value="Aldehyde Dehydrogenase, Chain A, domain 1"/>
    <property type="match status" value="1"/>
</dbReference>
<dbReference type="PANTHER" id="PTHR11699">
    <property type="entry name" value="ALDEHYDE DEHYDROGENASE-RELATED"/>
    <property type="match status" value="1"/>
</dbReference>
<evidence type="ECO:0000256" key="3">
    <source>
        <dbReference type="ARBA" id="ARBA00024226"/>
    </source>
</evidence>
<dbReference type="Pfam" id="PF00171">
    <property type="entry name" value="Aldedh"/>
    <property type="match status" value="1"/>
</dbReference>
<dbReference type="EMBL" id="AMGV01000003">
    <property type="protein sequence ID" value="KEF59491.1"/>
    <property type="molecule type" value="Genomic_DNA"/>
</dbReference>
<dbReference type="InterPro" id="IPR016160">
    <property type="entry name" value="Ald_DH_CS_CYS"/>
</dbReference>
<dbReference type="OrthoDB" id="310895at2759"/>
<dbReference type="GO" id="GO:0004029">
    <property type="term" value="F:aldehyde dehydrogenase (NAD+) activity"/>
    <property type="evidence" value="ECO:0007669"/>
    <property type="project" value="UniProtKB-EC"/>
</dbReference>
<dbReference type="PROSITE" id="PS00687">
    <property type="entry name" value="ALDEHYDE_DEHYDR_GLU"/>
    <property type="match status" value="1"/>
</dbReference>
<dbReference type="InterPro" id="IPR015590">
    <property type="entry name" value="Aldehyde_DH_dom"/>
</dbReference>
<dbReference type="InterPro" id="IPR016161">
    <property type="entry name" value="Ald_DH/histidinol_DH"/>
</dbReference>
<keyword evidence="9" id="KW-1185">Reference proteome</keyword>
<evidence type="ECO:0000256" key="6">
    <source>
        <dbReference type="RuleBase" id="RU003345"/>
    </source>
</evidence>
<dbReference type="InterPro" id="IPR016162">
    <property type="entry name" value="Ald_DH_N"/>
</dbReference>
<proteinExistence type="inferred from homology"/>
<comment type="similarity">
    <text evidence="1 6">Belongs to the aldehyde dehydrogenase family.</text>
</comment>
<evidence type="ECO:0000256" key="1">
    <source>
        <dbReference type="ARBA" id="ARBA00009986"/>
    </source>
</evidence>
<name>A0A072PHY4_9EURO</name>
<comment type="caution">
    <text evidence="8">The sequence shown here is derived from an EMBL/GenBank/DDBJ whole genome shotgun (WGS) entry which is preliminary data.</text>
</comment>
<dbReference type="STRING" id="1182545.A0A072PHY4"/>
<dbReference type="AlphaFoldDB" id="A0A072PHY4"/>
<dbReference type="FunFam" id="3.40.605.10:FF:000050">
    <property type="entry name" value="Aldehyde dehydrogenase, mitochondrial"/>
    <property type="match status" value="1"/>
</dbReference>
<evidence type="ECO:0000256" key="4">
    <source>
        <dbReference type="ARBA" id="ARBA00049194"/>
    </source>
</evidence>
<dbReference type="HOGENOM" id="CLU_005391_0_1_1"/>
<dbReference type="InterPro" id="IPR016163">
    <property type="entry name" value="Ald_DH_C"/>
</dbReference>
<evidence type="ECO:0000256" key="2">
    <source>
        <dbReference type="ARBA" id="ARBA00023002"/>
    </source>
</evidence>
<dbReference type="FunFam" id="3.40.309.10:FF:000012">
    <property type="entry name" value="Betaine aldehyde dehydrogenase"/>
    <property type="match status" value="1"/>
</dbReference>
<feature type="domain" description="Aldehyde dehydrogenase" evidence="7">
    <location>
        <begin position="19"/>
        <end position="481"/>
    </location>
</feature>
<comment type="catalytic activity">
    <reaction evidence="4">
        <text>an aldehyde + NAD(+) + H2O = a carboxylate + NADH + 2 H(+)</text>
        <dbReference type="Rhea" id="RHEA:16185"/>
        <dbReference type="ChEBI" id="CHEBI:15377"/>
        <dbReference type="ChEBI" id="CHEBI:15378"/>
        <dbReference type="ChEBI" id="CHEBI:17478"/>
        <dbReference type="ChEBI" id="CHEBI:29067"/>
        <dbReference type="ChEBI" id="CHEBI:57540"/>
        <dbReference type="ChEBI" id="CHEBI:57945"/>
        <dbReference type="EC" id="1.2.1.3"/>
    </reaction>
</comment>
<evidence type="ECO:0000313" key="9">
    <source>
        <dbReference type="Proteomes" id="UP000027920"/>
    </source>
</evidence>
<dbReference type="InterPro" id="IPR029510">
    <property type="entry name" value="Ald_DH_CS_GLU"/>
</dbReference>
<gene>
    <name evidence="8" type="ORF">A1O9_04335</name>
</gene>
<dbReference type="EC" id="1.2.1.3" evidence="3"/>
<dbReference type="RefSeq" id="XP_013262081.1">
    <property type="nucleotide sequence ID" value="XM_013406627.1"/>
</dbReference>
<dbReference type="Gene3D" id="3.40.309.10">
    <property type="entry name" value="Aldehyde Dehydrogenase, Chain A, domain 2"/>
    <property type="match status" value="1"/>
</dbReference>